<sequence length="145" mass="16025">MAVEEPCWLGLKQAQKEGNDGQTILPQCRKPQHKKVEPENLDLSPLSSLQEEEDERGPAIQLNQTLSSSKKVTFGLKRSTTAEFKKTDKSTLVSSTGPSRVAFNPEQRSLHRVLKAPISSLTSTILGTRTLLAAPPNRRPMAMDF</sequence>
<keyword evidence="3" id="KW-1185">Reference proteome</keyword>
<feature type="region of interest" description="Disordered" evidence="1">
    <location>
        <begin position="29"/>
        <end position="64"/>
    </location>
</feature>
<reference evidence="2 3" key="1">
    <citation type="submission" date="2013-11" db="EMBL/GenBank/DDBJ databases">
        <title>The Damaraland mole rat (Fukomys damarensis) genome and evolution of African mole rats.</title>
        <authorList>
            <person name="Gladyshev V.N."/>
            <person name="Fang X."/>
        </authorList>
    </citation>
    <scope>NUCLEOTIDE SEQUENCE [LARGE SCALE GENOMIC DNA]</scope>
    <source>
        <tissue evidence="2">Liver</tissue>
    </source>
</reference>
<accession>A0A091DR60</accession>
<name>A0A091DR60_FUKDA</name>
<evidence type="ECO:0000313" key="3">
    <source>
        <dbReference type="Proteomes" id="UP000028990"/>
    </source>
</evidence>
<evidence type="ECO:0000313" key="2">
    <source>
        <dbReference type="EMBL" id="KFO32735.1"/>
    </source>
</evidence>
<gene>
    <name evidence="2" type="ORF">H920_05904</name>
</gene>
<proteinExistence type="predicted"/>
<dbReference type="EMBL" id="KN122133">
    <property type="protein sequence ID" value="KFO32735.1"/>
    <property type="molecule type" value="Genomic_DNA"/>
</dbReference>
<dbReference type="AlphaFoldDB" id="A0A091DR60"/>
<protein>
    <submittedName>
        <fullName evidence="2">Ribosomal RNA processing protein 1 like protein B</fullName>
    </submittedName>
</protein>
<dbReference type="Proteomes" id="UP000028990">
    <property type="component" value="Unassembled WGS sequence"/>
</dbReference>
<evidence type="ECO:0000256" key="1">
    <source>
        <dbReference type="SAM" id="MobiDB-lite"/>
    </source>
</evidence>
<organism evidence="2 3">
    <name type="scientific">Fukomys damarensis</name>
    <name type="common">Damaraland mole rat</name>
    <name type="synonym">Cryptomys damarensis</name>
    <dbReference type="NCBI Taxonomy" id="885580"/>
    <lineage>
        <taxon>Eukaryota</taxon>
        <taxon>Metazoa</taxon>
        <taxon>Chordata</taxon>
        <taxon>Craniata</taxon>
        <taxon>Vertebrata</taxon>
        <taxon>Euteleostomi</taxon>
        <taxon>Mammalia</taxon>
        <taxon>Eutheria</taxon>
        <taxon>Euarchontoglires</taxon>
        <taxon>Glires</taxon>
        <taxon>Rodentia</taxon>
        <taxon>Hystricomorpha</taxon>
        <taxon>Bathyergidae</taxon>
        <taxon>Fukomys</taxon>
    </lineage>
</organism>